<gene>
    <name evidence="1" type="ORF">METZ01_LOCUS251687</name>
</gene>
<proteinExistence type="predicted"/>
<feature type="non-terminal residue" evidence="1">
    <location>
        <position position="24"/>
    </location>
</feature>
<organism evidence="1">
    <name type="scientific">marine metagenome</name>
    <dbReference type="NCBI Taxonomy" id="408172"/>
    <lineage>
        <taxon>unclassified sequences</taxon>
        <taxon>metagenomes</taxon>
        <taxon>ecological metagenomes</taxon>
    </lineage>
</organism>
<dbReference type="EMBL" id="UINC01067302">
    <property type="protein sequence ID" value="SVB98833.1"/>
    <property type="molecule type" value="Genomic_DNA"/>
</dbReference>
<accession>A0A382IIZ1</accession>
<protein>
    <submittedName>
        <fullName evidence="1">Uncharacterized protein</fullName>
    </submittedName>
</protein>
<feature type="non-terminal residue" evidence="1">
    <location>
        <position position="1"/>
    </location>
</feature>
<reference evidence="1" key="1">
    <citation type="submission" date="2018-05" db="EMBL/GenBank/DDBJ databases">
        <authorList>
            <person name="Lanie J.A."/>
            <person name="Ng W.-L."/>
            <person name="Kazmierczak K.M."/>
            <person name="Andrzejewski T.M."/>
            <person name="Davidsen T.M."/>
            <person name="Wayne K.J."/>
            <person name="Tettelin H."/>
            <person name="Glass J.I."/>
            <person name="Rusch D."/>
            <person name="Podicherti R."/>
            <person name="Tsui H.-C.T."/>
            <person name="Winkler M.E."/>
        </authorList>
    </citation>
    <scope>NUCLEOTIDE SEQUENCE</scope>
</reference>
<name>A0A382IIZ1_9ZZZZ</name>
<dbReference type="AlphaFoldDB" id="A0A382IIZ1"/>
<sequence length="24" mass="2740">VVPEIASREHERLLNLIVHDALSE</sequence>
<evidence type="ECO:0000313" key="1">
    <source>
        <dbReference type="EMBL" id="SVB98833.1"/>
    </source>
</evidence>